<dbReference type="InParanoid" id="I1C761"/>
<proteinExistence type="predicted"/>
<evidence type="ECO:0000313" key="3">
    <source>
        <dbReference type="Proteomes" id="UP000009138"/>
    </source>
</evidence>
<gene>
    <name evidence="2" type="ORF">RO3G_09001</name>
</gene>
<dbReference type="VEuPathDB" id="FungiDB:RO3G_09001"/>
<accession>I1C761</accession>
<evidence type="ECO:0000256" key="1">
    <source>
        <dbReference type="SAM" id="MobiDB-lite"/>
    </source>
</evidence>
<dbReference type="EMBL" id="CH476737">
    <property type="protein sequence ID" value="EIE84291.1"/>
    <property type="molecule type" value="Genomic_DNA"/>
</dbReference>
<reference evidence="2 3" key="1">
    <citation type="journal article" date="2009" name="PLoS Genet.">
        <title>Genomic analysis of the basal lineage fungus Rhizopus oryzae reveals a whole-genome duplication.</title>
        <authorList>
            <person name="Ma L.-J."/>
            <person name="Ibrahim A.S."/>
            <person name="Skory C."/>
            <person name="Grabherr M.G."/>
            <person name="Burger G."/>
            <person name="Butler M."/>
            <person name="Elias M."/>
            <person name="Idnurm A."/>
            <person name="Lang B.F."/>
            <person name="Sone T."/>
            <person name="Abe A."/>
            <person name="Calvo S.E."/>
            <person name="Corrochano L.M."/>
            <person name="Engels R."/>
            <person name="Fu J."/>
            <person name="Hansberg W."/>
            <person name="Kim J.-M."/>
            <person name="Kodira C.D."/>
            <person name="Koehrsen M.J."/>
            <person name="Liu B."/>
            <person name="Miranda-Saavedra D."/>
            <person name="O'Leary S."/>
            <person name="Ortiz-Castellanos L."/>
            <person name="Poulter R."/>
            <person name="Rodriguez-Romero J."/>
            <person name="Ruiz-Herrera J."/>
            <person name="Shen Y.-Q."/>
            <person name="Zeng Q."/>
            <person name="Galagan J."/>
            <person name="Birren B.W."/>
            <person name="Cuomo C.A."/>
            <person name="Wickes B.L."/>
        </authorList>
    </citation>
    <scope>NUCLEOTIDE SEQUENCE [LARGE SCALE GENOMIC DNA]</scope>
    <source>
        <strain evidence="3">RA 99-880 / ATCC MYA-4621 / FGSC 9543 / NRRL 43880</strain>
    </source>
</reference>
<keyword evidence="3" id="KW-1185">Reference proteome</keyword>
<protein>
    <submittedName>
        <fullName evidence="2">Uncharacterized protein</fullName>
    </submittedName>
</protein>
<dbReference type="GeneID" id="93615967"/>
<dbReference type="RefSeq" id="XP_067519687.1">
    <property type="nucleotide sequence ID" value="XM_067663586.1"/>
</dbReference>
<evidence type="ECO:0000313" key="2">
    <source>
        <dbReference type="EMBL" id="EIE84291.1"/>
    </source>
</evidence>
<name>I1C761_RHIO9</name>
<feature type="region of interest" description="Disordered" evidence="1">
    <location>
        <begin position="47"/>
        <end position="68"/>
    </location>
</feature>
<dbReference type="AlphaFoldDB" id="I1C761"/>
<dbReference type="Proteomes" id="UP000009138">
    <property type="component" value="Unassembled WGS sequence"/>
</dbReference>
<organism evidence="2 3">
    <name type="scientific">Rhizopus delemar (strain RA 99-880 / ATCC MYA-4621 / FGSC 9543 / NRRL 43880)</name>
    <name type="common">Mucormycosis agent</name>
    <name type="synonym">Rhizopus arrhizus var. delemar</name>
    <dbReference type="NCBI Taxonomy" id="246409"/>
    <lineage>
        <taxon>Eukaryota</taxon>
        <taxon>Fungi</taxon>
        <taxon>Fungi incertae sedis</taxon>
        <taxon>Mucoromycota</taxon>
        <taxon>Mucoromycotina</taxon>
        <taxon>Mucoromycetes</taxon>
        <taxon>Mucorales</taxon>
        <taxon>Mucorineae</taxon>
        <taxon>Rhizopodaceae</taxon>
        <taxon>Rhizopus</taxon>
    </lineage>
</organism>
<sequence length="68" mass="7668">MISQLDCHTYWGFAIDGFPYIYKQLVTNGSHCLPFSKRVDSALTSRRHLADSVRQGTPVEAKDSKPEP</sequence>